<dbReference type="Gene3D" id="3.20.20.70">
    <property type="entry name" value="Aldolase class I"/>
    <property type="match status" value="1"/>
</dbReference>
<evidence type="ECO:0000256" key="1">
    <source>
        <dbReference type="ARBA" id="ARBA00005091"/>
    </source>
</evidence>
<dbReference type="EMBL" id="PXWF02000122">
    <property type="protein sequence ID" value="PWF48921.1"/>
    <property type="molecule type" value="Genomic_DNA"/>
</dbReference>
<dbReference type="RefSeq" id="WP_106757175.1">
    <property type="nucleotide sequence ID" value="NZ_PXWF02000122.1"/>
</dbReference>
<evidence type="ECO:0000256" key="9">
    <source>
        <dbReference type="ARBA" id="ARBA00030264"/>
    </source>
</evidence>
<evidence type="ECO:0000256" key="5">
    <source>
        <dbReference type="ARBA" id="ARBA00022605"/>
    </source>
</evidence>
<evidence type="ECO:0000256" key="11">
    <source>
        <dbReference type="RuleBase" id="RU003657"/>
    </source>
</evidence>
<dbReference type="InterPro" id="IPR004651">
    <property type="entry name" value="HisF"/>
</dbReference>
<organism evidence="12 13">
    <name type="scientific">Massilia glaciei</name>
    <dbReference type="NCBI Taxonomy" id="1524097"/>
    <lineage>
        <taxon>Bacteria</taxon>
        <taxon>Pseudomonadati</taxon>
        <taxon>Pseudomonadota</taxon>
        <taxon>Betaproteobacteria</taxon>
        <taxon>Burkholderiales</taxon>
        <taxon>Oxalobacteraceae</taxon>
        <taxon>Telluria group</taxon>
        <taxon>Massilia</taxon>
    </lineage>
</organism>
<dbReference type="GO" id="GO:0000105">
    <property type="term" value="P:L-histidine biosynthetic process"/>
    <property type="evidence" value="ECO:0007669"/>
    <property type="project" value="UniProtKB-UniPathway"/>
</dbReference>
<gene>
    <name evidence="12" type="ORF">C7C56_009400</name>
</gene>
<comment type="catalytic activity">
    <reaction evidence="10">
        <text>5-[(5-phospho-1-deoxy-D-ribulos-1-ylimino)methylamino]-1-(5-phospho-beta-D-ribosyl)imidazole-4-carboxamide + L-glutamine = D-erythro-1-(imidazol-4-yl)glycerol 3-phosphate + 5-amino-1-(5-phospho-beta-D-ribosyl)imidazole-4-carboxamide + L-glutamate + H(+)</text>
        <dbReference type="Rhea" id="RHEA:24793"/>
        <dbReference type="ChEBI" id="CHEBI:15378"/>
        <dbReference type="ChEBI" id="CHEBI:29985"/>
        <dbReference type="ChEBI" id="CHEBI:58278"/>
        <dbReference type="ChEBI" id="CHEBI:58359"/>
        <dbReference type="ChEBI" id="CHEBI:58475"/>
        <dbReference type="ChEBI" id="CHEBI:58525"/>
        <dbReference type="EC" id="4.3.2.10"/>
    </reaction>
</comment>
<comment type="pathway">
    <text evidence="1">Amino-acid biosynthesis; L-histidine biosynthesis; L-histidine from 5-phospho-alpha-D-ribose 1-diphosphate: step 5/9.</text>
</comment>
<protein>
    <recommendedName>
        <fullName evidence="4">imidazole glycerol-phosphate synthase</fullName>
        <ecNumber evidence="4">4.3.2.10</ecNumber>
    </recommendedName>
    <alternativeName>
        <fullName evidence="9">IGP synthase cyclase subunit</fullName>
    </alternativeName>
</protein>
<reference evidence="12 13" key="1">
    <citation type="submission" date="2018-04" db="EMBL/GenBank/DDBJ databases">
        <title>Massilia violaceinigra sp. nov., a novel purple-pigmented bacterium isolated from Tianshan glacier, Xinjiang, China.</title>
        <authorList>
            <person name="Wang H."/>
        </authorList>
    </citation>
    <scope>NUCLEOTIDE SEQUENCE [LARGE SCALE GENOMIC DNA]</scope>
    <source>
        <strain evidence="12 13">B448-2</strain>
    </source>
</reference>
<dbReference type="AlphaFoldDB" id="A0A2U2HN27"/>
<keyword evidence="13" id="KW-1185">Reference proteome</keyword>
<evidence type="ECO:0000256" key="10">
    <source>
        <dbReference type="ARBA" id="ARBA00047838"/>
    </source>
</evidence>
<dbReference type="InterPro" id="IPR006062">
    <property type="entry name" value="His_biosynth"/>
</dbReference>
<comment type="caution">
    <text evidence="12">The sequence shown here is derived from an EMBL/GenBank/DDBJ whole genome shotgun (WGS) entry which is preliminary data.</text>
</comment>
<evidence type="ECO:0000256" key="7">
    <source>
        <dbReference type="ARBA" id="ARBA00023239"/>
    </source>
</evidence>
<dbReference type="CDD" id="cd04731">
    <property type="entry name" value="HisF"/>
    <property type="match status" value="1"/>
</dbReference>
<keyword evidence="6 11" id="KW-0368">Histidine biosynthesis</keyword>
<comment type="subunit">
    <text evidence="3">Heterodimer of HisH and HisF.</text>
</comment>
<dbReference type="PANTHER" id="PTHR21235:SF2">
    <property type="entry name" value="IMIDAZOLE GLYCEROL PHOSPHATE SYNTHASE HISHF"/>
    <property type="match status" value="1"/>
</dbReference>
<evidence type="ECO:0000256" key="6">
    <source>
        <dbReference type="ARBA" id="ARBA00023102"/>
    </source>
</evidence>
<dbReference type="InterPro" id="IPR050064">
    <property type="entry name" value="IGPS_HisA/HisF"/>
</dbReference>
<dbReference type="Pfam" id="PF00977">
    <property type="entry name" value="His_biosynth"/>
    <property type="match status" value="1"/>
</dbReference>
<keyword evidence="5 11" id="KW-0028">Amino-acid biosynthesis</keyword>
<evidence type="ECO:0000256" key="4">
    <source>
        <dbReference type="ARBA" id="ARBA00012809"/>
    </source>
</evidence>
<dbReference type="InterPro" id="IPR013785">
    <property type="entry name" value="Aldolase_TIM"/>
</dbReference>
<dbReference type="EC" id="4.3.2.10" evidence="4"/>
<dbReference type="Proteomes" id="UP000241421">
    <property type="component" value="Unassembled WGS sequence"/>
</dbReference>
<dbReference type="InterPro" id="IPR011060">
    <property type="entry name" value="RibuloseP-bd_barrel"/>
</dbReference>
<dbReference type="SUPFAM" id="SSF51366">
    <property type="entry name" value="Ribulose-phoshate binding barrel"/>
    <property type="match status" value="1"/>
</dbReference>
<dbReference type="UniPathway" id="UPA00031">
    <property type="reaction ID" value="UER00010"/>
</dbReference>
<accession>A0A2U2HN27</accession>
<proteinExistence type="inferred from homology"/>
<keyword evidence="7" id="KW-0456">Lyase</keyword>
<comment type="similarity">
    <text evidence="2 11">Belongs to the HisA/HisF family.</text>
</comment>
<sequence>MLRPRIIPCLLVHEKGLVKTVSFKSPKYVGDPLNAVKIFNEKEADELIVLDIDASVDGAEPDYKLIADLASECRMPLCYGGGIRSVEQAKRIISLGVEKVALSSAAMADPGLVTRIADELGSQSVVVVLDVKKRLLSKEYDVFVHNGRKNTKQGALETAVRMAALGAGEIVINSIDNDGQMKGFDLALARRMRAAVKIPITILGGAGSLGDIEALVGACGVVGAAAGSLFVFKGVYKAVLINYPNVAARDALVGRALGWGPEGNKQ</sequence>
<evidence type="ECO:0000256" key="8">
    <source>
        <dbReference type="ARBA" id="ARBA00025475"/>
    </source>
</evidence>
<evidence type="ECO:0000256" key="3">
    <source>
        <dbReference type="ARBA" id="ARBA00011152"/>
    </source>
</evidence>
<evidence type="ECO:0000256" key="2">
    <source>
        <dbReference type="ARBA" id="ARBA00009667"/>
    </source>
</evidence>
<dbReference type="GO" id="GO:0000107">
    <property type="term" value="F:imidazoleglycerol-phosphate synthase activity"/>
    <property type="evidence" value="ECO:0007669"/>
    <property type="project" value="InterPro"/>
</dbReference>
<evidence type="ECO:0000313" key="13">
    <source>
        <dbReference type="Proteomes" id="UP000241421"/>
    </source>
</evidence>
<evidence type="ECO:0000313" key="12">
    <source>
        <dbReference type="EMBL" id="PWF48921.1"/>
    </source>
</evidence>
<dbReference type="PANTHER" id="PTHR21235">
    <property type="entry name" value="IMIDAZOLE GLYCEROL PHOSPHATE SYNTHASE SUBUNIT HISF/H IGP SYNTHASE SUBUNIT HISF/H"/>
    <property type="match status" value="1"/>
</dbReference>
<name>A0A2U2HN27_9BURK</name>
<dbReference type="GO" id="GO:0016829">
    <property type="term" value="F:lyase activity"/>
    <property type="evidence" value="ECO:0007669"/>
    <property type="project" value="UniProtKB-KW"/>
</dbReference>
<dbReference type="NCBIfam" id="NF038364">
    <property type="entry name" value="AglZ_HisF2_fam"/>
    <property type="match status" value="1"/>
</dbReference>
<comment type="function">
    <text evidence="8">IGPS catalyzes the conversion of PRFAR and glutamine to IGP, AICAR and glutamate. The HisF subunit catalyzes the cyclization activity that produces IGP and AICAR from PRFAR using the ammonia provided by the HisH subunit.</text>
</comment>
<dbReference type="OrthoDB" id="9781903at2"/>